<evidence type="ECO:0000256" key="7">
    <source>
        <dbReference type="ARBA" id="ARBA00022989"/>
    </source>
</evidence>
<evidence type="ECO:0000256" key="1">
    <source>
        <dbReference type="ARBA" id="ARBA00004141"/>
    </source>
</evidence>
<dbReference type="PANTHER" id="PTHR37468">
    <property type="entry name" value="SULFATE TRANSPORTER CYSZ"/>
    <property type="match status" value="1"/>
</dbReference>
<evidence type="ECO:0000256" key="3">
    <source>
        <dbReference type="ARBA" id="ARBA00022475"/>
    </source>
</evidence>
<keyword evidence="4" id="KW-0997">Cell inner membrane</keyword>
<comment type="caution">
    <text evidence="12">The sequence shown here is derived from an EMBL/GenBank/DDBJ whole genome shotgun (WGS) entry which is preliminary data.</text>
</comment>
<dbReference type="NCBIfam" id="NF003433">
    <property type="entry name" value="PRK04949.1"/>
    <property type="match status" value="1"/>
</dbReference>
<evidence type="ECO:0000313" key="13">
    <source>
        <dbReference type="Proteomes" id="UP000242502"/>
    </source>
</evidence>
<dbReference type="Pfam" id="PF07264">
    <property type="entry name" value="EI24"/>
    <property type="match status" value="1"/>
</dbReference>
<keyword evidence="3" id="KW-1003">Cell membrane</keyword>
<evidence type="ECO:0000256" key="2">
    <source>
        <dbReference type="ARBA" id="ARBA00022448"/>
    </source>
</evidence>
<dbReference type="PANTHER" id="PTHR37468:SF1">
    <property type="entry name" value="SULFATE TRANSPORTER CYSZ"/>
    <property type="match status" value="1"/>
</dbReference>
<evidence type="ECO:0000256" key="6">
    <source>
        <dbReference type="ARBA" id="ARBA00022692"/>
    </source>
</evidence>
<dbReference type="STRING" id="62101.AB835_06645"/>
<feature type="transmembrane region" description="Helical" evidence="11">
    <location>
        <begin position="213"/>
        <end position="246"/>
    </location>
</feature>
<dbReference type="AlphaFoldDB" id="A0A1D2QQU0"/>
<keyword evidence="5" id="KW-0028">Amino-acid biosynthesis</keyword>
<feature type="transmembrane region" description="Helical" evidence="11">
    <location>
        <begin position="33"/>
        <end position="53"/>
    </location>
</feature>
<accession>A0A1D2QQU0</accession>
<keyword evidence="10" id="KW-0198">Cysteine biosynthesis</keyword>
<keyword evidence="9 11" id="KW-0472">Membrane</keyword>
<dbReference type="GO" id="GO:0019344">
    <property type="term" value="P:cysteine biosynthetic process"/>
    <property type="evidence" value="ECO:0007669"/>
    <property type="project" value="UniProtKB-KW"/>
</dbReference>
<dbReference type="GO" id="GO:0005886">
    <property type="term" value="C:plasma membrane"/>
    <property type="evidence" value="ECO:0007669"/>
    <property type="project" value="TreeGrafter"/>
</dbReference>
<keyword evidence="8" id="KW-0764">Sulfate transport</keyword>
<evidence type="ECO:0000256" key="5">
    <source>
        <dbReference type="ARBA" id="ARBA00022605"/>
    </source>
</evidence>
<keyword evidence="2" id="KW-0813">Transport</keyword>
<sequence length="265" mass="30509">MQHQPLCKNNLITGFRYLTQGAGTLLQPGMKRFVLVPILANCIVFVILTLFLFQHFSDIQQWFTDFFPAWGWLSYVVAFLSGLFIFLILLIYGYSFTILTNIIAAPFYGLLAEKIEQRVTGEAIANESMSKMIIRTLRREMIKLSYFITRGLLVLISLFFLSFIPLLNLLAPILAILWGAWVMTLQYIDYPADNHQLPFTSLRQRMKQPHYSSIGFGSTIMFCSMIPVINIFIMPIAVAGGTLFWINELRKNVLDRHTTDYPEQK</sequence>
<feature type="transmembrane region" description="Helical" evidence="11">
    <location>
        <begin position="73"/>
        <end position="94"/>
    </location>
</feature>
<evidence type="ECO:0000256" key="4">
    <source>
        <dbReference type="ARBA" id="ARBA00022519"/>
    </source>
</evidence>
<dbReference type="Proteomes" id="UP000242502">
    <property type="component" value="Unassembled WGS sequence"/>
</dbReference>
<comment type="subcellular location">
    <subcellularLocation>
        <location evidence="1">Membrane</location>
        <topology evidence="1">Multi-pass membrane protein</topology>
    </subcellularLocation>
</comment>
<evidence type="ECO:0000313" key="12">
    <source>
        <dbReference type="EMBL" id="ODS23903.1"/>
    </source>
</evidence>
<dbReference type="InterPro" id="IPR050480">
    <property type="entry name" value="CysZ-like"/>
</dbReference>
<name>A0A1D2QQU0_9GAMM</name>
<gene>
    <name evidence="12" type="ORF">AB835_06645</name>
</gene>
<keyword evidence="7 11" id="KW-1133">Transmembrane helix</keyword>
<dbReference type="GO" id="GO:0000103">
    <property type="term" value="P:sulfate assimilation"/>
    <property type="evidence" value="ECO:0007669"/>
    <property type="project" value="TreeGrafter"/>
</dbReference>
<dbReference type="EMBL" id="MDLC01000018">
    <property type="protein sequence ID" value="ODS23903.1"/>
    <property type="molecule type" value="Genomic_DNA"/>
</dbReference>
<dbReference type="GO" id="GO:0009675">
    <property type="term" value="F:high-affinity sulfate:proton symporter activity"/>
    <property type="evidence" value="ECO:0007669"/>
    <property type="project" value="TreeGrafter"/>
</dbReference>
<reference evidence="12 13" key="1">
    <citation type="journal article" date="2016" name="Appl. Environ. Microbiol.">
        <title>Lack of Overt Genome Reduction in the Bryostatin-Producing Bryozoan Symbiont "Candidatus Endobugula sertula".</title>
        <authorList>
            <person name="Miller I.J."/>
            <person name="Vanee N."/>
            <person name="Fong S.S."/>
            <person name="Lim-Fong G.E."/>
            <person name="Kwan J.C."/>
        </authorList>
    </citation>
    <scope>NUCLEOTIDE SEQUENCE [LARGE SCALE GENOMIC DNA]</scope>
    <source>
        <strain evidence="12">AB1-4</strain>
    </source>
</reference>
<keyword evidence="6 11" id="KW-0812">Transmembrane</keyword>
<evidence type="ECO:0000256" key="10">
    <source>
        <dbReference type="ARBA" id="ARBA00023192"/>
    </source>
</evidence>
<feature type="transmembrane region" description="Helical" evidence="11">
    <location>
        <begin position="144"/>
        <end position="164"/>
    </location>
</feature>
<evidence type="ECO:0000256" key="9">
    <source>
        <dbReference type="ARBA" id="ARBA00023136"/>
    </source>
</evidence>
<proteinExistence type="predicted"/>
<evidence type="ECO:0000256" key="11">
    <source>
        <dbReference type="SAM" id="Phobius"/>
    </source>
</evidence>
<evidence type="ECO:0000256" key="8">
    <source>
        <dbReference type="ARBA" id="ARBA00023032"/>
    </source>
</evidence>
<dbReference type="InterPro" id="IPR059112">
    <property type="entry name" value="CysZ/EI24"/>
</dbReference>
<protein>
    <submittedName>
        <fullName evidence="12">Sulfate transporter CysZ</fullName>
    </submittedName>
</protein>
<organism evidence="12 13">
    <name type="scientific">Candidatus Endobugula sertula</name>
    <name type="common">Bugula neritina bacterial symbiont</name>
    <dbReference type="NCBI Taxonomy" id="62101"/>
    <lineage>
        <taxon>Bacteria</taxon>
        <taxon>Pseudomonadati</taxon>
        <taxon>Pseudomonadota</taxon>
        <taxon>Gammaproteobacteria</taxon>
        <taxon>Cellvibrionales</taxon>
        <taxon>Cellvibrionaceae</taxon>
        <taxon>Candidatus Endobugula</taxon>
    </lineage>
</organism>